<sequence length="643" mass="67467">MAEFETQSVEQPSHPVPLDGGVSGPDDRTEGRLLVAELAADDGGESFSYEIVGEGADIFEMTGDVLFVRKGAEAAFRAVPEHQLILRITDITGEVFDEPITIDVSSVPEPEEEDAGDAGTGVFDEPERSAEPESDPFAVAERAASDALAAFSESGPADDDAPAVDAPEDGPADHLPLEPDTARVELIAADDDGTGEEAEIPGPTAVLDSDPEAEQAALAAELDAADDASLTTDVSEAPVPVAEPFYGADADPLGEDDETGETEPEDVSLHVEADEADPVDEPIADEAAFDEPQPEPVSTMEDDSRFDEPAAPDDGAFAEPDDAAEEPVLAEEALQESSESHPEAASSEDDPTREDAHPGAEAPDITDDDTEAAASAASADAADLVRVIEEPGPASEPHVDDMPYAAFADTAPRADEPGPFADEATSVADEPARPAEEAVEEQEEQAPALHGQEEAEHEFGKYYFYLGPDGHFVIGELDDDAPELANGVADVTLVPHYADPEPDLFGNRGRPASATTAEEPPAPALSEPEEPALDPLETPHAEPRSEAEDVSAEEPATLDAAPAADEMPADEPLETPSEPAEGGMRYEVDDDRFFVDEEGNVMLADGAAFDTEAEPSVDLEVTARAPDGSISRQTFTIDVSEFA</sequence>
<feature type="region of interest" description="Disordered" evidence="1">
    <location>
        <begin position="496"/>
        <end position="585"/>
    </location>
</feature>
<feature type="compositionally biased region" description="Acidic residues" evidence="1">
    <location>
        <begin position="188"/>
        <end position="199"/>
    </location>
</feature>
<evidence type="ECO:0008006" key="4">
    <source>
        <dbReference type="Google" id="ProtNLM"/>
    </source>
</evidence>
<feature type="compositionally biased region" description="Acidic residues" evidence="1">
    <location>
        <begin position="274"/>
        <end position="293"/>
    </location>
</feature>
<evidence type="ECO:0000313" key="3">
    <source>
        <dbReference type="Proteomes" id="UP000249299"/>
    </source>
</evidence>
<feature type="region of interest" description="Disordered" evidence="1">
    <location>
        <begin position="103"/>
        <end position="455"/>
    </location>
</feature>
<feature type="compositionally biased region" description="Low complexity" evidence="1">
    <location>
        <begin position="372"/>
        <end position="382"/>
    </location>
</feature>
<name>A0A327JK35_9HYPH</name>
<dbReference type="RefSeq" id="WP_111434991.1">
    <property type="nucleotide sequence ID" value="NZ_JACIGG010000023.1"/>
</dbReference>
<keyword evidence="3" id="KW-1185">Reference proteome</keyword>
<accession>A0A327JK35</accession>
<feature type="compositionally biased region" description="Acidic residues" evidence="1">
    <location>
        <begin position="252"/>
        <end position="266"/>
    </location>
</feature>
<feature type="compositionally biased region" description="Basic and acidic residues" evidence="1">
    <location>
        <begin position="171"/>
        <end position="183"/>
    </location>
</feature>
<dbReference type="Proteomes" id="UP000249299">
    <property type="component" value="Unassembled WGS sequence"/>
</dbReference>
<feature type="compositionally biased region" description="Acidic residues" evidence="1">
    <location>
        <begin position="319"/>
        <end position="329"/>
    </location>
</feature>
<gene>
    <name evidence="2" type="ORF">CH339_13990</name>
</gene>
<dbReference type="AlphaFoldDB" id="A0A327JK35"/>
<feature type="compositionally biased region" description="Basic and acidic residues" evidence="1">
    <location>
        <begin position="537"/>
        <end position="547"/>
    </location>
</feature>
<reference evidence="2 3" key="1">
    <citation type="submission" date="2017-07" db="EMBL/GenBank/DDBJ databases">
        <title>Draft Genome Sequences of Select Purple Nonsulfur Bacteria.</title>
        <authorList>
            <person name="Lasarre B."/>
            <person name="Mckinlay J.B."/>
        </authorList>
    </citation>
    <scope>NUCLEOTIDE SEQUENCE [LARGE SCALE GENOMIC DNA]</scope>
    <source>
        <strain evidence="2 3">DSM 11290</strain>
    </source>
</reference>
<feature type="compositionally biased region" description="Acidic residues" evidence="1">
    <location>
        <begin position="156"/>
        <end position="170"/>
    </location>
</feature>
<feature type="compositionally biased region" description="Low complexity" evidence="1">
    <location>
        <begin position="214"/>
        <end position="230"/>
    </location>
</feature>
<comment type="caution">
    <text evidence="2">The sequence shown here is derived from an EMBL/GenBank/DDBJ whole genome shotgun (WGS) entry which is preliminary data.</text>
</comment>
<protein>
    <recommendedName>
        <fullName evidence="4">Cadherin domain-containing protein</fullName>
    </recommendedName>
</protein>
<dbReference type="EMBL" id="NPEV01000030">
    <property type="protein sequence ID" value="RAI26441.1"/>
    <property type="molecule type" value="Genomic_DNA"/>
</dbReference>
<feature type="compositionally biased region" description="Polar residues" evidence="1">
    <location>
        <begin position="1"/>
        <end position="11"/>
    </location>
</feature>
<feature type="region of interest" description="Disordered" evidence="1">
    <location>
        <begin position="1"/>
        <end position="30"/>
    </location>
</feature>
<organism evidence="2 3">
    <name type="scientific">Rhodobium orientis</name>
    <dbReference type="NCBI Taxonomy" id="34017"/>
    <lineage>
        <taxon>Bacteria</taxon>
        <taxon>Pseudomonadati</taxon>
        <taxon>Pseudomonadota</taxon>
        <taxon>Alphaproteobacteria</taxon>
        <taxon>Hyphomicrobiales</taxon>
        <taxon>Rhodobiaceae</taxon>
        <taxon>Rhodobium</taxon>
    </lineage>
</organism>
<proteinExistence type="predicted"/>
<evidence type="ECO:0000256" key="1">
    <source>
        <dbReference type="SAM" id="MobiDB-lite"/>
    </source>
</evidence>
<evidence type="ECO:0000313" key="2">
    <source>
        <dbReference type="EMBL" id="RAI26441.1"/>
    </source>
</evidence>